<evidence type="ECO:0000313" key="1">
    <source>
        <dbReference type="EMBL" id="EEG34166.1"/>
    </source>
</evidence>
<proteinExistence type="predicted"/>
<dbReference type="Proteomes" id="UP000004457">
    <property type="component" value="Unassembled WGS sequence"/>
</dbReference>
<sequence>MRLPPCQKCRLKRWASDGIFYFTPLQQAVAHTPVNRVRG</sequence>
<comment type="caution">
    <text evidence="1">The sequence shown here is derived from an EMBL/GenBank/DDBJ whole genome shotgun (WGS) entry which is preliminary data.</text>
</comment>
<reference evidence="1 2" key="1">
    <citation type="submission" date="2009-01" db="EMBL/GenBank/DDBJ databases">
        <authorList>
            <person name="Fulton L."/>
            <person name="Clifton S."/>
            <person name="Chinwalla A.T."/>
            <person name="Mitreva M."/>
            <person name="Sodergren E."/>
            <person name="Weinstock G."/>
            <person name="Clifton S."/>
            <person name="Dooling D.J."/>
            <person name="Fulton B."/>
            <person name="Minx P."/>
            <person name="Pepin K.H."/>
            <person name="Johnson M."/>
            <person name="Bhonagiri V."/>
            <person name="Nash W.E."/>
            <person name="Mardis E.R."/>
            <person name="Wilson R.K."/>
        </authorList>
    </citation>
    <scope>NUCLEOTIDE SEQUENCE [LARGE SCALE GENOMIC DNA]</scope>
    <source>
        <strain evidence="1 2">NRL30031/H210</strain>
    </source>
</reference>
<accession>C0EL97</accession>
<gene>
    <name evidence="1" type="ORF">NEIFLAOT_00702</name>
</gene>
<organism evidence="1 2">
    <name type="scientific">Neisseria flavescens NRL30031/H210</name>
    <dbReference type="NCBI Taxonomy" id="546264"/>
    <lineage>
        <taxon>Bacteria</taxon>
        <taxon>Pseudomonadati</taxon>
        <taxon>Pseudomonadota</taxon>
        <taxon>Betaproteobacteria</taxon>
        <taxon>Neisseriales</taxon>
        <taxon>Neisseriaceae</taxon>
        <taxon>Neisseria</taxon>
    </lineage>
</organism>
<protein>
    <submittedName>
        <fullName evidence="1">Uncharacterized protein</fullName>
    </submittedName>
</protein>
<name>C0EL97_NEIFL</name>
<dbReference type="EMBL" id="ACEN01000017">
    <property type="protein sequence ID" value="EEG34166.1"/>
    <property type="molecule type" value="Genomic_DNA"/>
</dbReference>
<dbReference type="AlphaFoldDB" id="C0EL97"/>
<evidence type="ECO:0000313" key="2">
    <source>
        <dbReference type="Proteomes" id="UP000004457"/>
    </source>
</evidence>
<keyword evidence="2" id="KW-1185">Reference proteome</keyword>